<dbReference type="AlphaFoldDB" id="A0A2S5A6M7"/>
<protein>
    <submittedName>
        <fullName evidence="1">Transcriptional regulator</fullName>
    </submittedName>
</protein>
<dbReference type="OrthoDB" id="9808360at2"/>
<reference evidence="1 2" key="1">
    <citation type="submission" date="2018-01" db="EMBL/GenBank/DDBJ databases">
        <authorList>
            <person name="Gaut B.S."/>
            <person name="Morton B.R."/>
            <person name="Clegg M.T."/>
            <person name="Duvall M.R."/>
        </authorList>
    </citation>
    <scope>NUCLEOTIDE SEQUENCE [LARGE SCALE GENOMIC DNA]</scope>
    <source>
        <strain evidence="1 2">HR-AY</strain>
    </source>
</reference>
<dbReference type="InterPro" id="IPR000944">
    <property type="entry name" value="Tscrpt_reg_Rrf2"/>
</dbReference>
<dbReference type="Gene3D" id="1.10.10.10">
    <property type="entry name" value="Winged helix-like DNA-binding domain superfamily/Winged helix DNA-binding domain"/>
    <property type="match status" value="1"/>
</dbReference>
<dbReference type="GO" id="GO:0003700">
    <property type="term" value="F:DNA-binding transcription factor activity"/>
    <property type="evidence" value="ECO:0007669"/>
    <property type="project" value="TreeGrafter"/>
</dbReference>
<dbReference type="SUPFAM" id="SSF46785">
    <property type="entry name" value="Winged helix' DNA-binding domain"/>
    <property type="match status" value="1"/>
</dbReference>
<organism evidence="1 2">
    <name type="scientific">Flavobacterium alvei</name>
    <dbReference type="NCBI Taxonomy" id="2080416"/>
    <lineage>
        <taxon>Bacteria</taxon>
        <taxon>Pseudomonadati</taxon>
        <taxon>Bacteroidota</taxon>
        <taxon>Flavobacteriia</taxon>
        <taxon>Flavobacteriales</taxon>
        <taxon>Flavobacteriaceae</taxon>
        <taxon>Flavobacterium</taxon>
    </lineage>
</organism>
<dbReference type="InterPro" id="IPR036388">
    <property type="entry name" value="WH-like_DNA-bd_sf"/>
</dbReference>
<dbReference type="PANTHER" id="PTHR33221:SF2">
    <property type="entry name" value="TRANSCRIPTIONAL REGULATOR"/>
    <property type="match status" value="1"/>
</dbReference>
<evidence type="ECO:0000313" key="1">
    <source>
        <dbReference type="EMBL" id="POY38195.1"/>
    </source>
</evidence>
<name>A0A2S5A6M7_9FLAO</name>
<dbReference type="InterPro" id="IPR036390">
    <property type="entry name" value="WH_DNA-bd_sf"/>
</dbReference>
<keyword evidence="2" id="KW-1185">Reference proteome</keyword>
<dbReference type="Proteomes" id="UP000237310">
    <property type="component" value="Unassembled WGS sequence"/>
</dbReference>
<comment type="caution">
    <text evidence="1">The sequence shown here is derived from an EMBL/GenBank/DDBJ whole genome shotgun (WGS) entry which is preliminary data.</text>
</comment>
<evidence type="ECO:0000313" key="2">
    <source>
        <dbReference type="Proteomes" id="UP000237310"/>
    </source>
</evidence>
<dbReference type="GO" id="GO:0005829">
    <property type="term" value="C:cytosol"/>
    <property type="evidence" value="ECO:0007669"/>
    <property type="project" value="TreeGrafter"/>
</dbReference>
<dbReference type="Pfam" id="PF02082">
    <property type="entry name" value="Rrf2"/>
    <property type="match status" value="1"/>
</dbReference>
<sequence>MFSKTCEYAIRASIFIAAQSYQDKRVTIKDIAENIDSPKSFTAKILQILAKKEIVHSIKGIGGGFEIPKENIKRINLAQIVIAIDGDSIFKSCGLSVNHCCDQHPCPLNKKFKSIRNDLAKMLDSTCLEELVLDVNSGESFLI</sequence>
<dbReference type="PANTHER" id="PTHR33221">
    <property type="entry name" value="WINGED HELIX-TURN-HELIX TRANSCRIPTIONAL REGULATOR, RRF2 FAMILY"/>
    <property type="match status" value="1"/>
</dbReference>
<accession>A0A2S5A6M7</accession>
<dbReference type="NCBIfam" id="TIGR00738">
    <property type="entry name" value="rrf2_super"/>
    <property type="match status" value="1"/>
</dbReference>
<proteinExistence type="predicted"/>
<dbReference type="PROSITE" id="PS51197">
    <property type="entry name" value="HTH_RRF2_2"/>
    <property type="match status" value="1"/>
</dbReference>
<dbReference type="RefSeq" id="WP_103806628.1">
    <property type="nucleotide sequence ID" value="NZ_PQVG01000007.1"/>
</dbReference>
<dbReference type="EMBL" id="PQVG01000007">
    <property type="protein sequence ID" value="POY38195.1"/>
    <property type="molecule type" value="Genomic_DNA"/>
</dbReference>
<gene>
    <name evidence="1" type="ORF">C3L50_13095</name>
</gene>